<feature type="domain" description="Reverse transcriptase zinc-binding" evidence="1">
    <location>
        <begin position="12"/>
        <end position="79"/>
    </location>
</feature>
<proteinExistence type="predicted"/>
<evidence type="ECO:0000313" key="2">
    <source>
        <dbReference type="EnsemblPlants" id="cds.evm.model.07.600"/>
    </source>
</evidence>
<dbReference type="Pfam" id="PF13966">
    <property type="entry name" value="zf-RVT"/>
    <property type="match status" value="1"/>
</dbReference>
<evidence type="ECO:0000313" key="3">
    <source>
        <dbReference type="Proteomes" id="UP000596661"/>
    </source>
</evidence>
<dbReference type="EnsemblPlants" id="evm.model.07.600">
    <property type="protein sequence ID" value="cds.evm.model.07.600"/>
    <property type="gene ID" value="evm.TU.07.600"/>
</dbReference>
<evidence type="ECO:0000259" key="1">
    <source>
        <dbReference type="Pfam" id="PF13966"/>
    </source>
</evidence>
<name>A0A803Q5P4_CANSA</name>
<protein>
    <recommendedName>
        <fullName evidence="1">Reverse transcriptase zinc-binding domain-containing protein</fullName>
    </recommendedName>
</protein>
<dbReference type="AlphaFoldDB" id="A0A803Q5P4"/>
<organism evidence="2 3">
    <name type="scientific">Cannabis sativa</name>
    <name type="common">Hemp</name>
    <name type="synonym">Marijuana</name>
    <dbReference type="NCBI Taxonomy" id="3483"/>
    <lineage>
        <taxon>Eukaryota</taxon>
        <taxon>Viridiplantae</taxon>
        <taxon>Streptophyta</taxon>
        <taxon>Embryophyta</taxon>
        <taxon>Tracheophyta</taxon>
        <taxon>Spermatophyta</taxon>
        <taxon>Magnoliopsida</taxon>
        <taxon>eudicotyledons</taxon>
        <taxon>Gunneridae</taxon>
        <taxon>Pentapetalae</taxon>
        <taxon>rosids</taxon>
        <taxon>fabids</taxon>
        <taxon>Rosales</taxon>
        <taxon>Cannabaceae</taxon>
        <taxon>Cannabis</taxon>
    </lineage>
</organism>
<reference evidence="2" key="2">
    <citation type="submission" date="2021-03" db="UniProtKB">
        <authorList>
            <consortium name="EnsemblPlants"/>
        </authorList>
    </citation>
    <scope>IDENTIFICATION</scope>
</reference>
<dbReference type="EMBL" id="UZAU01000640">
    <property type="status" value="NOT_ANNOTATED_CDS"/>
    <property type="molecule type" value="Genomic_DNA"/>
</dbReference>
<keyword evidence="3" id="KW-1185">Reference proteome</keyword>
<dbReference type="Gramene" id="evm.model.07.600">
    <property type="protein sequence ID" value="cds.evm.model.07.600"/>
    <property type="gene ID" value="evm.TU.07.600"/>
</dbReference>
<dbReference type="InterPro" id="IPR026960">
    <property type="entry name" value="RVT-Znf"/>
</dbReference>
<dbReference type="Proteomes" id="UP000596661">
    <property type="component" value="Chromosome 7"/>
</dbReference>
<accession>A0A803Q5P4</accession>
<reference evidence="2" key="1">
    <citation type="submission" date="2018-11" db="EMBL/GenBank/DDBJ databases">
        <authorList>
            <person name="Grassa J C."/>
        </authorList>
    </citation>
    <scope>NUCLEOTIDE SEQUENCE [LARGE SCALE GENOMIC DNA]</scope>
</reference>
<sequence length="105" mass="12028">MERAPLCEVSLSLWNKLWNSKILEHHKVLWWSILSNALSVRAVIRKRFLIEDASCPLCGMGEESLEHLFLSCEVELHVWRSSPWGIYPICDTGIRCGIWSNSSGT</sequence>